<keyword evidence="7 9" id="KW-0408">Iron</keyword>
<feature type="binding site" description="axial binding residue" evidence="9">
    <location>
        <position position="448"/>
    </location>
    <ligand>
        <name>heme</name>
        <dbReference type="ChEBI" id="CHEBI:30413"/>
    </ligand>
    <ligandPart>
        <name>Fe</name>
        <dbReference type="ChEBI" id="CHEBI:18248"/>
    </ligandPart>
</feature>
<evidence type="ECO:0000256" key="3">
    <source>
        <dbReference type="ARBA" id="ARBA00010617"/>
    </source>
</evidence>
<comment type="function">
    <text evidence="2">May be involved in the metabolism of insect hormones and in the breakdown of synthetic insecticides.</text>
</comment>
<keyword evidence="5 9" id="KW-0479">Metal-binding</keyword>
<dbReference type="CDD" id="cd20628">
    <property type="entry name" value="CYP4"/>
    <property type="match status" value="1"/>
</dbReference>
<keyword evidence="8 10" id="KW-0503">Monooxygenase</keyword>
<dbReference type="InterPro" id="IPR002401">
    <property type="entry name" value="Cyt_P450_E_grp-I"/>
</dbReference>
<dbReference type="InterPro" id="IPR001128">
    <property type="entry name" value="Cyt_P450"/>
</dbReference>
<dbReference type="PRINTS" id="PR00463">
    <property type="entry name" value="EP450I"/>
</dbReference>
<keyword evidence="6 10" id="KW-0560">Oxidoreductase</keyword>
<evidence type="ECO:0000256" key="6">
    <source>
        <dbReference type="ARBA" id="ARBA00023002"/>
    </source>
</evidence>
<proteinExistence type="evidence at transcript level"/>
<dbReference type="GO" id="GO:0020037">
    <property type="term" value="F:heme binding"/>
    <property type="evidence" value="ECO:0007669"/>
    <property type="project" value="InterPro"/>
</dbReference>
<name>A0A7S9CEG8_OSTFU</name>
<dbReference type="InterPro" id="IPR017972">
    <property type="entry name" value="Cyt_P450_CS"/>
</dbReference>
<evidence type="ECO:0000256" key="7">
    <source>
        <dbReference type="ARBA" id="ARBA00023004"/>
    </source>
</evidence>
<dbReference type="InterPro" id="IPR050196">
    <property type="entry name" value="Cytochrome_P450_Monoox"/>
</dbReference>
<comment type="cofactor">
    <cofactor evidence="1 9">
        <name>heme</name>
        <dbReference type="ChEBI" id="CHEBI:30413"/>
    </cofactor>
</comment>
<dbReference type="GO" id="GO:0005506">
    <property type="term" value="F:iron ion binding"/>
    <property type="evidence" value="ECO:0007669"/>
    <property type="project" value="InterPro"/>
</dbReference>
<protein>
    <submittedName>
        <fullName evidence="11">Cytochrome P450 monooxygenase CYP4M72</fullName>
    </submittedName>
</protein>
<dbReference type="GO" id="GO:0016705">
    <property type="term" value="F:oxidoreductase activity, acting on paired donors, with incorporation or reduction of molecular oxygen"/>
    <property type="evidence" value="ECO:0007669"/>
    <property type="project" value="InterPro"/>
</dbReference>
<evidence type="ECO:0000313" key="11">
    <source>
        <dbReference type="EMBL" id="QPF77604.1"/>
    </source>
</evidence>
<accession>A0A7S9CEG8</accession>
<dbReference type="PANTHER" id="PTHR24291:SF105">
    <property type="entry name" value="CYTOCHROME P450 4P1-RELATED"/>
    <property type="match status" value="1"/>
</dbReference>
<dbReference type="SUPFAM" id="SSF48264">
    <property type="entry name" value="Cytochrome P450"/>
    <property type="match status" value="1"/>
</dbReference>
<evidence type="ECO:0000256" key="1">
    <source>
        <dbReference type="ARBA" id="ARBA00001971"/>
    </source>
</evidence>
<keyword evidence="4 9" id="KW-0349">Heme</keyword>
<dbReference type="AlphaFoldDB" id="A0A7S9CEG8"/>
<evidence type="ECO:0000256" key="5">
    <source>
        <dbReference type="ARBA" id="ARBA00022723"/>
    </source>
</evidence>
<reference evidence="11" key="1">
    <citation type="submission" date="2020-02" db="EMBL/GenBank/DDBJ databases">
        <title>Cloning of cDNAs encoding cytochrome P450 monooxygenases in the antennae of Ostrinia furnacalis.</title>
        <authorList>
            <person name="Liu S."/>
        </authorList>
    </citation>
    <scope>NUCLEOTIDE SEQUENCE</scope>
</reference>
<comment type="similarity">
    <text evidence="3 10">Belongs to the cytochrome P450 family.</text>
</comment>
<dbReference type="Gene3D" id="1.10.630.10">
    <property type="entry name" value="Cytochrome P450"/>
    <property type="match status" value="1"/>
</dbReference>
<evidence type="ECO:0000256" key="9">
    <source>
        <dbReference type="PIRSR" id="PIRSR602401-1"/>
    </source>
</evidence>
<evidence type="ECO:0000256" key="4">
    <source>
        <dbReference type="ARBA" id="ARBA00022617"/>
    </source>
</evidence>
<dbReference type="EMBL" id="MT039797">
    <property type="protein sequence ID" value="QPF77604.1"/>
    <property type="molecule type" value="mRNA"/>
</dbReference>
<dbReference type="InterPro" id="IPR036396">
    <property type="entry name" value="Cyt_P450_sf"/>
</dbReference>
<evidence type="ECO:0000256" key="10">
    <source>
        <dbReference type="RuleBase" id="RU000461"/>
    </source>
</evidence>
<evidence type="ECO:0000256" key="8">
    <source>
        <dbReference type="ARBA" id="ARBA00023033"/>
    </source>
</evidence>
<dbReference type="PANTHER" id="PTHR24291">
    <property type="entry name" value="CYTOCHROME P450 FAMILY 4"/>
    <property type="match status" value="1"/>
</dbReference>
<dbReference type="PROSITE" id="PS00086">
    <property type="entry name" value="CYTOCHROME_P450"/>
    <property type="match status" value="1"/>
</dbReference>
<sequence length="503" mass="58146">MFTVLLTIIAIVLFSLHLLFNYNENARLFRKIPGPQGVFIVGNALEYLVTPVELFKHLRKLASKWDRMYKFWAFNIGAINIYAPDDIETIISTTKHNGKSHIYTFLSPWLKDGLLLSNGAKWQQRRKILTPAFHFNILRKFHTSIEENTQRMVETLDKARGKEVDVIPLLSEFTLNSICETAMGTRLTEEISDAGKPYKAAIYELGKLLVQRVTRIYLHANVLFNFSSIGKKQEKCLDTVHSLTRKVIKERKEYVEKNGFDIYETDNDDTVFLNQRRKKTAMLDLMLLAQKDDLIDDDGIQEEVDTFMFEGHDTTAAGLTYCLMMLANNNQIQGKIFDELREVFGASERSATMEDLTKLRYLECCIKESMRLYPPVPFISRTLTENVKLGEYIIPKGTYCHIHIFDLHRREDLYPNPTQFIPDRFLPENCIGRHPFAYIPFSAGPRNCIGQKFAMLEMKSAVSAILRRFQLVPVTRPEDLKLASDLVLRNSEPVYVSFIRRTI</sequence>
<evidence type="ECO:0000256" key="2">
    <source>
        <dbReference type="ARBA" id="ARBA00003690"/>
    </source>
</evidence>
<dbReference type="PRINTS" id="PR00385">
    <property type="entry name" value="P450"/>
</dbReference>
<dbReference type="Pfam" id="PF00067">
    <property type="entry name" value="p450"/>
    <property type="match status" value="1"/>
</dbReference>
<organism evidence="11">
    <name type="scientific">Ostrinia furnacalis</name>
    <name type="common">Asian corn borer</name>
    <dbReference type="NCBI Taxonomy" id="93504"/>
    <lineage>
        <taxon>Eukaryota</taxon>
        <taxon>Metazoa</taxon>
        <taxon>Ecdysozoa</taxon>
        <taxon>Arthropoda</taxon>
        <taxon>Hexapoda</taxon>
        <taxon>Insecta</taxon>
        <taxon>Pterygota</taxon>
        <taxon>Neoptera</taxon>
        <taxon>Endopterygota</taxon>
        <taxon>Lepidoptera</taxon>
        <taxon>Glossata</taxon>
        <taxon>Ditrysia</taxon>
        <taxon>Pyraloidea</taxon>
        <taxon>Crambidae</taxon>
        <taxon>Pyraustinae</taxon>
        <taxon>Ostrinia</taxon>
    </lineage>
</organism>
<dbReference type="GO" id="GO:0004497">
    <property type="term" value="F:monooxygenase activity"/>
    <property type="evidence" value="ECO:0007669"/>
    <property type="project" value="UniProtKB-KW"/>
</dbReference>